<dbReference type="Pfam" id="PF22939">
    <property type="entry name" value="WHD_GPIID"/>
    <property type="match status" value="1"/>
</dbReference>
<dbReference type="PANTHER" id="PTHR10039">
    <property type="entry name" value="AMELOGENIN"/>
    <property type="match status" value="1"/>
</dbReference>
<reference evidence="3 4" key="1">
    <citation type="submission" date="2013-03" db="EMBL/GenBank/DDBJ databases">
        <title>The Genome Sequence of Capronia epimyces CBS 606.96.</title>
        <authorList>
            <consortium name="The Broad Institute Genomics Platform"/>
            <person name="Cuomo C."/>
            <person name="de Hoog S."/>
            <person name="Gorbushina A."/>
            <person name="Walker B."/>
            <person name="Young S.K."/>
            <person name="Zeng Q."/>
            <person name="Gargeya S."/>
            <person name="Fitzgerald M."/>
            <person name="Haas B."/>
            <person name="Abouelleil A."/>
            <person name="Allen A.W."/>
            <person name="Alvarado L."/>
            <person name="Arachchi H.M."/>
            <person name="Berlin A.M."/>
            <person name="Chapman S.B."/>
            <person name="Gainer-Dewar J."/>
            <person name="Goldberg J."/>
            <person name="Griggs A."/>
            <person name="Gujja S."/>
            <person name="Hansen M."/>
            <person name="Howarth C."/>
            <person name="Imamovic A."/>
            <person name="Ireland A."/>
            <person name="Larimer J."/>
            <person name="McCowan C."/>
            <person name="Murphy C."/>
            <person name="Pearson M."/>
            <person name="Poon T.W."/>
            <person name="Priest M."/>
            <person name="Roberts A."/>
            <person name="Saif S."/>
            <person name="Shea T."/>
            <person name="Sisk P."/>
            <person name="Sykes S."/>
            <person name="Wortman J."/>
            <person name="Nusbaum C."/>
            <person name="Birren B."/>
        </authorList>
    </citation>
    <scope>NUCLEOTIDE SEQUENCE [LARGE SCALE GENOMIC DNA]</scope>
    <source>
        <strain evidence="3 4">CBS 606.96</strain>
    </source>
</reference>
<evidence type="ECO:0000256" key="1">
    <source>
        <dbReference type="SAM" id="MobiDB-lite"/>
    </source>
</evidence>
<sequence>MPFVRLGEASNLEDIRRYLEPQVRKLDAARLLSSTLTVEQVVANLVTRSKSLFLWAKLMMAYLQSPVLTLRARVEALTNMVPLEGLDAIYARILDCIDSRMSSERLFMTKVLQWLVVLQRPLTMTELQAATAIRVHEVTSPELDYLPNFGSTIEILSGGLIEVATNDTVGFVHLSVSEYLSRARQASASSRFYFDMAEAQLSLTSHCLSYLLFDIPRGPLSGVHGTALEKPLAKTRYPFLQYACSSWASHASQGIGALQASSSAYAHEEFEGLVKLLDELLRSNETVRAWVEACYVFQCHPTLEPLAKALQALVSSSSTMMKLLERFIMLGRDIASVINDWGDVLQYELIEIWDSNIGLFSSTTFFKPHDSRLIGLDQTRSISQTCQQPVHNDKIVELLTCYSPDFEKIAILSIIPPSTYVDEARGFYAVARAGLFHRSPSEVARFVKVYSRGWRVRYQLRETIGPTHLLEELTWLIPWEEMMFAIYESIYHGRAGDLHFNASINKDLNMCSVLHMVFQTRPSDAEAASDRDWSCQRLDVDLVDQRVAVQESKLFAASVLDDVIRRSLFSENGTYLAVIHDDYIRIFEDGSPDKSSLDYKPTITIAGRSQQGCIFHPDLPIISVSNRAGTFLIRVDRLCTPASERGPDRIDISTNLALLVPSKWLRWVFPPGMQDVSFSACGQYLLGTNSLQGSGLVARPYEISQFYIPTPSEAYRNHSEAEILDEIDAFLADAGLDVAKASGSDVTTSKKPEGVMTAGRAIHYLVGDVPHVAAIHYDSRQGILTMDDTDTISSIRSSRMLRLPRSMRDLKHHFAVRMTSSDLEPIQIYFSKDVEDFYDFRHSSHGPRSIPTLIVRSRMSIITQSSQFLHATPTEYNTGPDTEPDTKLDTVHFSPP</sequence>
<gene>
    <name evidence="3" type="ORF">A1O3_05833</name>
</gene>
<evidence type="ECO:0000313" key="4">
    <source>
        <dbReference type="Proteomes" id="UP000019478"/>
    </source>
</evidence>
<dbReference type="OrthoDB" id="4160321at2759"/>
<dbReference type="PANTHER" id="PTHR10039:SF15">
    <property type="entry name" value="NACHT DOMAIN-CONTAINING PROTEIN"/>
    <property type="match status" value="1"/>
</dbReference>
<feature type="domain" description="GPI inositol-deacylase winged helix" evidence="2">
    <location>
        <begin position="109"/>
        <end position="184"/>
    </location>
</feature>
<feature type="region of interest" description="Disordered" evidence="1">
    <location>
        <begin position="871"/>
        <end position="896"/>
    </location>
</feature>
<dbReference type="RefSeq" id="XP_007734143.1">
    <property type="nucleotide sequence ID" value="XM_007735953.1"/>
</dbReference>
<dbReference type="HOGENOM" id="CLU_322877_0_0_1"/>
<name>W9XY29_9EURO</name>
<proteinExistence type="predicted"/>
<feature type="compositionally biased region" description="Polar residues" evidence="1">
    <location>
        <begin position="871"/>
        <end position="880"/>
    </location>
</feature>
<dbReference type="EMBL" id="AMGY01000004">
    <property type="protein sequence ID" value="EXJ85158.1"/>
    <property type="molecule type" value="Genomic_DNA"/>
</dbReference>
<accession>W9XY29</accession>
<dbReference type="Proteomes" id="UP000019478">
    <property type="component" value="Unassembled WGS sequence"/>
</dbReference>
<keyword evidence="4" id="KW-1185">Reference proteome</keyword>
<organism evidence="3 4">
    <name type="scientific">Capronia epimyces CBS 606.96</name>
    <dbReference type="NCBI Taxonomy" id="1182542"/>
    <lineage>
        <taxon>Eukaryota</taxon>
        <taxon>Fungi</taxon>
        <taxon>Dikarya</taxon>
        <taxon>Ascomycota</taxon>
        <taxon>Pezizomycotina</taxon>
        <taxon>Eurotiomycetes</taxon>
        <taxon>Chaetothyriomycetidae</taxon>
        <taxon>Chaetothyriales</taxon>
        <taxon>Herpotrichiellaceae</taxon>
        <taxon>Capronia</taxon>
    </lineage>
</organism>
<dbReference type="AlphaFoldDB" id="W9XY29"/>
<comment type="caution">
    <text evidence="3">The sequence shown here is derived from an EMBL/GenBank/DDBJ whole genome shotgun (WGS) entry which is preliminary data.</text>
</comment>
<evidence type="ECO:0000259" key="2">
    <source>
        <dbReference type="Pfam" id="PF22939"/>
    </source>
</evidence>
<evidence type="ECO:0000313" key="3">
    <source>
        <dbReference type="EMBL" id="EXJ85158.1"/>
    </source>
</evidence>
<dbReference type="GeneID" id="19169943"/>
<dbReference type="eggNOG" id="ENOG502SQCK">
    <property type="taxonomic scope" value="Eukaryota"/>
</dbReference>
<protein>
    <recommendedName>
        <fullName evidence="2">GPI inositol-deacylase winged helix domain-containing protein</fullName>
    </recommendedName>
</protein>
<dbReference type="InterPro" id="IPR054471">
    <property type="entry name" value="GPIID_WHD"/>
</dbReference>